<dbReference type="Pfam" id="PF13561">
    <property type="entry name" value="adh_short_C2"/>
    <property type="match status" value="1"/>
</dbReference>
<dbReference type="InterPro" id="IPR020904">
    <property type="entry name" value="Sc_DH/Rdtase_CS"/>
</dbReference>
<dbReference type="NCBIfam" id="NF005559">
    <property type="entry name" value="PRK07231.1"/>
    <property type="match status" value="1"/>
</dbReference>
<dbReference type="SUPFAM" id="SSF51735">
    <property type="entry name" value="NAD(P)-binding Rossmann-fold domains"/>
    <property type="match status" value="1"/>
</dbReference>
<keyword evidence="6" id="KW-0275">Fatty acid biosynthesis</keyword>
<dbReference type="InterPro" id="IPR057326">
    <property type="entry name" value="KR_dom"/>
</dbReference>
<dbReference type="CDD" id="cd05333">
    <property type="entry name" value="BKR_SDR_c"/>
    <property type="match status" value="1"/>
</dbReference>
<organism evidence="8 9">
    <name type="scientific">candidate division KSB3 bacterium</name>
    <dbReference type="NCBI Taxonomy" id="2044937"/>
    <lineage>
        <taxon>Bacteria</taxon>
        <taxon>candidate division KSB3</taxon>
    </lineage>
</organism>
<proteinExistence type="inferred from homology"/>
<feature type="binding site" evidence="5">
    <location>
        <position position="90"/>
    </location>
    <ligand>
        <name>NADP(+)</name>
        <dbReference type="ChEBI" id="CHEBI:58349"/>
    </ligand>
</feature>
<evidence type="ECO:0000313" key="8">
    <source>
        <dbReference type="EMBL" id="PIE34748.1"/>
    </source>
</evidence>
<dbReference type="InterPro" id="IPR050259">
    <property type="entry name" value="SDR"/>
</dbReference>
<dbReference type="EMBL" id="PDSK01000077">
    <property type="protein sequence ID" value="PIE34748.1"/>
    <property type="molecule type" value="Genomic_DNA"/>
</dbReference>
<comment type="function">
    <text evidence="6">Catalyzes the NADPH-dependent reduction of beta-ketoacyl-ACP substrates to beta-hydroxyacyl-ACP products, the first reductive step in the elongation cycle of fatty acid biosynthesis.</text>
</comment>
<keyword evidence="3 6" id="KW-0560">Oxidoreductase</keyword>
<dbReference type="NCBIfam" id="NF009466">
    <property type="entry name" value="PRK12826.1-2"/>
    <property type="match status" value="1"/>
</dbReference>
<dbReference type="GO" id="GO:0051287">
    <property type="term" value="F:NAD binding"/>
    <property type="evidence" value="ECO:0007669"/>
    <property type="project" value="UniProtKB-UniRule"/>
</dbReference>
<evidence type="ECO:0000256" key="1">
    <source>
        <dbReference type="ARBA" id="ARBA00006484"/>
    </source>
</evidence>
<evidence type="ECO:0000256" key="2">
    <source>
        <dbReference type="ARBA" id="ARBA00022857"/>
    </source>
</evidence>
<gene>
    <name evidence="8" type="primary">fabG</name>
    <name evidence="8" type="ORF">CSA56_06935</name>
</gene>
<evidence type="ECO:0000256" key="5">
    <source>
        <dbReference type="PIRSR" id="PIRSR611284-2"/>
    </source>
</evidence>
<comment type="catalytic activity">
    <reaction evidence="6">
        <text>a (3R)-hydroxyacyl-[ACP] + NADP(+) = a 3-oxoacyl-[ACP] + NADPH + H(+)</text>
        <dbReference type="Rhea" id="RHEA:17397"/>
        <dbReference type="Rhea" id="RHEA-COMP:9916"/>
        <dbReference type="Rhea" id="RHEA-COMP:9945"/>
        <dbReference type="ChEBI" id="CHEBI:15378"/>
        <dbReference type="ChEBI" id="CHEBI:57783"/>
        <dbReference type="ChEBI" id="CHEBI:58349"/>
        <dbReference type="ChEBI" id="CHEBI:78776"/>
        <dbReference type="ChEBI" id="CHEBI:78827"/>
        <dbReference type="EC" id="1.1.1.100"/>
    </reaction>
</comment>
<evidence type="ECO:0000256" key="3">
    <source>
        <dbReference type="ARBA" id="ARBA00023002"/>
    </source>
</evidence>
<feature type="binding site" evidence="5">
    <location>
        <position position="188"/>
    </location>
    <ligand>
        <name>NADP(+)</name>
        <dbReference type="ChEBI" id="CHEBI:58349"/>
    </ligand>
</feature>
<feature type="active site" description="Proton acceptor" evidence="4">
    <location>
        <position position="155"/>
    </location>
</feature>
<dbReference type="InterPro" id="IPR036291">
    <property type="entry name" value="NAD(P)-bd_dom_sf"/>
</dbReference>
<dbReference type="PANTHER" id="PTHR42879">
    <property type="entry name" value="3-OXOACYL-(ACYL-CARRIER-PROTEIN) REDUCTASE"/>
    <property type="match status" value="1"/>
</dbReference>
<dbReference type="PANTHER" id="PTHR42879:SF2">
    <property type="entry name" value="3-OXOACYL-[ACYL-CARRIER-PROTEIN] REDUCTASE FABG"/>
    <property type="match status" value="1"/>
</dbReference>
<dbReference type="FunFam" id="3.40.50.720:FF:000115">
    <property type="entry name" value="3-oxoacyl-[acyl-carrier-protein] reductase FabG"/>
    <property type="match status" value="1"/>
</dbReference>
<comment type="similarity">
    <text evidence="1 6">Belongs to the short-chain dehydrogenases/reductases (SDR) family.</text>
</comment>
<keyword evidence="6" id="KW-0276">Fatty acid metabolism</keyword>
<sequence length="247" mass="26284">MELEGTVAVVTGANQGIGRTIALTLAQAGAAIAAVDLCKNEQTAALVQEIANMGRTCLPLQADVSKEDDVNALMKEALAQFKRIDILVNNAGITRDGLMMRMKADDWKMVMDVNLSSMFYCTKAVAKPMFKQRSGKIVMISSIIGAMGNAGQVNYAASKAGAIGLMKSVAKEFAARGIRVNAVAPGFIESAMTEALPEDVRTAYLEGIPLKEFGTAQDVADAVKFLVSEQARYITGQVLHVNGGLYM</sequence>
<evidence type="ECO:0000256" key="6">
    <source>
        <dbReference type="RuleBase" id="RU366074"/>
    </source>
</evidence>
<dbReference type="InterPro" id="IPR011284">
    <property type="entry name" value="3oxo_ACP_reduc"/>
</dbReference>
<comment type="caution">
    <text evidence="8">The sequence shown here is derived from an EMBL/GenBank/DDBJ whole genome shotgun (WGS) entry which is preliminary data.</text>
</comment>
<comment type="subunit">
    <text evidence="6">Homotetramer.</text>
</comment>
<comment type="pathway">
    <text evidence="6">Lipid metabolism; fatty acid biosynthesis.</text>
</comment>
<dbReference type="EC" id="1.1.1.100" evidence="6"/>
<dbReference type="UniPathway" id="UPA00094"/>
<dbReference type="AlphaFoldDB" id="A0A2G6KGF5"/>
<dbReference type="PRINTS" id="PR00080">
    <property type="entry name" value="SDRFAMILY"/>
</dbReference>
<reference evidence="8 9" key="1">
    <citation type="submission" date="2017-10" db="EMBL/GenBank/DDBJ databases">
        <title>Novel microbial diversity and functional potential in the marine mammal oral microbiome.</title>
        <authorList>
            <person name="Dudek N.K."/>
            <person name="Sun C.L."/>
            <person name="Burstein D."/>
            <person name="Kantor R.S."/>
            <person name="Aliaga Goltsman D.S."/>
            <person name="Bik E.M."/>
            <person name="Thomas B.C."/>
            <person name="Banfield J.F."/>
            <person name="Relman D.A."/>
        </authorList>
    </citation>
    <scope>NUCLEOTIDE SEQUENCE [LARGE SCALE GENOMIC DNA]</scope>
    <source>
        <strain evidence="8">DOLJORAL78_47_16</strain>
    </source>
</reference>
<feature type="binding site" evidence="5">
    <location>
        <begin position="155"/>
        <end position="159"/>
    </location>
    <ligand>
        <name>NADP(+)</name>
        <dbReference type="ChEBI" id="CHEBI:58349"/>
    </ligand>
</feature>
<dbReference type="InterPro" id="IPR002347">
    <property type="entry name" value="SDR_fam"/>
</dbReference>
<dbReference type="GO" id="GO:0006633">
    <property type="term" value="P:fatty acid biosynthetic process"/>
    <property type="evidence" value="ECO:0007669"/>
    <property type="project" value="UniProtKB-UniPathway"/>
</dbReference>
<accession>A0A2G6KGF5</accession>
<dbReference type="Gene3D" id="3.40.50.720">
    <property type="entry name" value="NAD(P)-binding Rossmann-like Domain"/>
    <property type="match status" value="1"/>
</dbReference>
<evidence type="ECO:0000256" key="4">
    <source>
        <dbReference type="PIRSR" id="PIRSR611284-1"/>
    </source>
</evidence>
<dbReference type="PRINTS" id="PR00081">
    <property type="entry name" value="GDHRDH"/>
</dbReference>
<evidence type="ECO:0000259" key="7">
    <source>
        <dbReference type="SMART" id="SM00822"/>
    </source>
</evidence>
<feature type="domain" description="Ketoreductase" evidence="7">
    <location>
        <begin position="6"/>
        <end position="191"/>
    </location>
</feature>
<protein>
    <recommendedName>
        <fullName evidence="6">3-oxoacyl-[acyl-carrier-protein] reductase</fullName>
        <ecNumber evidence="6">1.1.1.100</ecNumber>
    </recommendedName>
</protein>
<dbReference type="Proteomes" id="UP000230821">
    <property type="component" value="Unassembled WGS sequence"/>
</dbReference>
<evidence type="ECO:0000313" key="9">
    <source>
        <dbReference type="Proteomes" id="UP000230821"/>
    </source>
</evidence>
<dbReference type="NCBIfam" id="TIGR01830">
    <property type="entry name" value="3oxo_ACP_reduc"/>
    <property type="match status" value="1"/>
</dbReference>
<dbReference type="PROSITE" id="PS00061">
    <property type="entry name" value="ADH_SHORT"/>
    <property type="match status" value="1"/>
</dbReference>
<name>A0A2G6KGF5_9BACT</name>
<keyword evidence="6" id="KW-0444">Lipid biosynthesis</keyword>
<dbReference type="SMART" id="SM00822">
    <property type="entry name" value="PKS_KR"/>
    <property type="match status" value="1"/>
</dbReference>
<dbReference type="GO" id="GO:0004316">
    <property type="term" value="F:3-oxoacyl-[acyl-carrier-protein] reductase (NADPH) activity"/>
    <property type="evidence" value="ECO:0007669"/>
    <property type="project" value="UniProtKB-UniRule"/>
</dbReference>
<keyword evidence="6" id="KW-0443">Lipid metabolism</keyword>
<keyword evidence="2 5" id="KW-0521">NADP</keyword>